<organism evidence="2 3">
    <name type="scientific">Colocasia esculenta</name>
    <name type="common">Wild taro</name>
    <name type="synonym">Arum esculentum</name>
    <dbReference type="NCBI Taxonomy" id="4460"/>
    <lineage>
        <taxon>Eukaryota</taxon>
        <taxon>Viridiplantae</taxon>
        <taxon>Streptophyta</taxon>
        <taxon>Embryophyta</taxon>
        <taxon>Tracheophyta</taxon>
        <taxon>Spermatophyta</taxon>
        <taxon>Magnoliopsida</taxon>
        <taxon>Liliopsida</taxon>
        <taxon>Araceae</taxon>
        <taxon>Aroideae</taxon>
        <taxon>Colocasieae</taxon>
        <taxon>Colocasia</taxon>
    </lineage>
</organism>
<sequence length="176" mass="18905">GGEFTHACAELEGAADGDAGAEQSHPDGPLAVAAALLASPRGLLPRLQQGLLHAPARRCSSSSDLHVLVHGHGSKQFRPKLRRDRERGTGARGRRGGRQAKKQGPADRVRKEKAAFCLLFTYYGQVPGGICRRREGYWAPMQQTGRGHSVHVMWGSSWHGAGDSHGGQPNSSDEEK</sequence>
<feature type="non-terminal residue" evidence="2">
    <location>
        <position position="176"/>
    </location>
</feature>
<feature type="compositionally biased region" description="Basic residues" evidence="1">
    <location>
        <begin position="72"/>
        <end position="82"/>
    </location>
</feature>
<name>A0A843T9E2_COLES</name>
<keyword evidence="3" id="KW-1185">Reference proteome</keyword>
<evidence type="ECO:0000256" key="1">
    <source>
        <dbReference type="SAM" id="MobiDB-lite"/>
    </source>
</evidence>
<feature type="region of interest" description="Disordered" evidence="1">
    <location>
        <begin position="71"/>
        <end position="108"/>
    </location>
</feature>
<feature type="compositionally biased region" description="Basic residues" evidence="1">
    <location>
        <begin position="92"/>
        <end position="101"/>
    </location>
</feature>
<dbReference type="Proteomes" id="UP000652761">
    <property type="component" value="Unassembled WGS sequence"/>
</dbReference>
<feature type="compositionally biased region" description="Polar residues" evidence="1">
    <location>
        <begin position="167"/>
        <end position="176"/>
    </location>
</feature>
<comment type="caution">
    <text evidence="2">The sequence shown here is derived from an EMBL/GenBank/DDBJ whole genome shotgun (WGS) entry which is preliminary data.</text>
</comment>
<gene>
    <name evidence="2" type="ORF">Taro_001245</name>
</gene>
<reference evidence="2" key="1">
    <citation type="submission" date="2017-07" db="EMBL/GenBank/DDBJ databases">
        <title>Taro Niue Genome Assembly and Annotation.</title>
        <authorList>
            <person name="Atibalentja N."/>
            <person name="Keating K."/>
            <person name="Fields C.J."/>
        </authorList>
    </citation>
    <scope>NUCLEOTIDE SEQUENCE</scope>
    <source>
        <strain evidence="2">Niue_2</strain>
        <tissue evidence="2">Leaf</tissue>
    </source>
</reference>
<protein>
    <submittedName>
        <fullName evidence="2">Uncharacterized protein</fullName>
    </submittedName>
</protein>
<dbReference type="AlphaFoldDB" id="A0A843T9E2"/>
<feature type="region of interest" description="Disordered" evidence="1">
    <location>
        <begin position="154"/>
        <end position="176"/>
    </location>
</feature>
<dbReference type="EMBL" id="NMUH01000026">
    <property type="protein sequence ID" value="MQL68952.1"/>
    <property type="molecule type" value="Genomic_DNA"/>
</dbReference>
<evidence type="ECO:0000313" key="2">
    <source>
        <dbReference type="EMBL" id="MQL68952.1"/>
    </source>
</evidence>
<evidence type="ECO:0000313" key="3">
    <source>
        <dbReference type="Proteomes" id="UP000652761"/>
    </source>
</evidence>
<proteinExistence type="predicted"/>
<accession>A0A843T9E2</accession>